<keyword evidence="16" id="KW-1185">Reference proteome</keyword>
<dbReference type="InterPro" id="IPR000169">
    <property type="entry name" value="Pept_cys_AS"/>
</dbReference>
<evidence type="ECO:0000256" key="6">
    <source>
        <dbReference type="ARBA" id="ARBA00014709"/>
    </source>
</evidence>
<gene>
    <name evidence="15" type="ORF">C9374_004774</name>
</gene>
<feature type="transmembrane region" description="Helical" evidence="13">
    <location>
        <begin position="9"/>
        <end position="29"/>
    </location>
</feature>
<evidence type="ECO:0000256" key="4">
    <source>
        <dbReference type="ARBA" id="ARBA00011610"/>
    </source>
</evidence>
<dbReference type="Gene3D" id="3.90.70.10">
    <property type="entry name" value="Cysteine proteinases"/>
    <property type="match status" value="1"/>
</dbReference>
<evidence type="ECO:0000256" key="9">
    <source>
        <dbReference type="ARBA" id="ARBA00029779"/>
    </source>
</evidence>
<dbReference type="Pfam" id="PF00112">
    <property type="entry name" value="Peptidase_C1"/>
    <property type="match status" value="1"/>
</dbReference>
<evidence type="ECO:0000256" key="8">
    <source>
        <dbReference type="ARBA" id="ARBA00029762"/>
    </source>
</evidence>
<proteinExistence type="inferred from homology"/>
<comment type="similarity">
    <text evidence="3">Belongs to the peptidase C1 family.</text>
</comment>
<evidence type="ECO:0000313" key="16">
    <source>
        <dbReference type="Proteomes" id="UP000816034"/>
    </source>
</evidence>
<dbReference type="Proteomes" id="UP000816034">
    <property type="component" value="Unassembled WGS sequence"/>
</dbReference>
<evidence type="ECO:0000256" key="1">
    <source>
        <dbReference type="ARBA" id="ARBA00000738"/>
    </source>
</evidence>
<dbReference type="Pfam" id="PF08773">
    <property type="entry name" value="CathepsinC_exc"/>
    <property type="match status" value="1"/>
</dbReference>
<dbReference type="InterPro" id="IPR036496">
    <property type="entry name" value="CathepsinC_exc_dom_sf"/>
</dbReference>
<evidence type="ECO:0000256" key="11">
    <source>
        <dbReference type="ARBA" id="ARBA00032961"/>
    </source>
</evidence>
<dbReference type="GO" id="GO:0008239">
    <property type="term" value="F:dipeptidyl-peptidase activity"/>
    <property type="evidence" value="ECO:0007669"/>
    <property type="project" value="UniProtKB-EC"/>
</dbReference>
<dbReference type="PROSITE" id="PS00139">
    <property type="entry name" value="THIOL_PROTEASE_CYS"/>
    <property type="match status" value="1"/>
</dbReference>
<keyword evidence="13" id="KW-1133">Transmembrane helix</keyword>
<dbReference type="GO" id="GO:0008234">
    <property type="term" value="F:cysteine-type peptidase activity"/>
    <property type="evidence" value="ECO:0007669"/>
    <property type="project" value="InterPro"/>
</dbReference>
<sequence>MQNQRLSSFLYLVLAATVGAVVMMMNMSFVNGDLPVHCLYNTTLGVWEFSLTAQNMNANDVIAQCDLRSKINPVSTMMISLQMPDIAVDQKGNKGFWTLVYDQGFEVVIGENKYWAFFNFTTAGKDPQGNDVIVSHCDRTFVGWYHENKVRAQKWGCYIAKKASKLQLGTQEPQVFTHSALPPLKVDGMVFKNDMTMIEELNQMHARGEISWKAKPMTEWENQPMESIIRKLGKRTEAFRLKHRREHSQFIRQRFGEDITKRALMQLKKMDISKVANNATFSYLQDVARYGVKGFPTSFDWRNVGGQNFVSPVRNQGQCGSCYSFATTAMMEARKRIFSNNIDQPVYSPENIISCSIYSQGCDGGFAYLVSKYGEDFGIVAESCDPYVGFVTQCKPNNNCPVRQFWTDYKYTGGFYGAVDENNMMLDILVNGPLAVSMEVYNDLFSYHSGIYRHVSSSKFSAPVPNPFELTNHVVLIVGWGEENSQKYWIVKNSWGTGFGMQGYFWIAKGVDECAIESENGSAIPVNV</sequence>
<evidence type="ECO:0000256" key="7">
    <source>
        <dbReference type="ARBA" id="ARBA00023214"/>
    </source>
</evidence>
<comment type="cofactor">
    <cofactor evidence="2">
        <name>chloride</name>
        <dbReference type="ChEBI" id="CHEBI:17996"/>
    </cofactor>
</comment>
<evidence type="ECO:0000259" key="14">
    <source>
        <dbReference type="SMART" id="SM00645"/>
    </source>
</evidence>
<comment type="caution">
    <text evidence="15">The sequence shown here is derived from an EMBL/GenBank/DDBJ whole genome shotgun (WGS) entry which is preliminary data.</text>
</comment>
<reference evidence="15 16" key="1">
    <citation type="journal article" date="2018" name="BMC Genomics">
        <title>The genome of Naegleria lovaniensis, the basis for a comparative approach to unravel pathogenicity factors of the human pathogenic amoeba N. fowleri.</title>
        <authorList>
            <person name="Liechti N."/>
            <person name="Schurch N."/>
            <person name="Bruggmann R."/>
            <person name="Wittwer M."/>
        </authorList>
    </citation>
    <scope>NUCLEOTIDE SEQUENCE [LARGE SCALE GENOMIC DNA]</scope>
    <source>
        <strain evidence="15 16">ATCC 30569</strain>
    </source>
</reference>
<dbReference type="GO" id="GO:0006508">
    <property type="term" value="P:proteolysis"/>
    <property type="evidence" value="ECO:0007669"/>
    <property type="project" value="InterPro"/>
</dbReference>
<protein>
    <recommendedName>
        <fullName evidence="6">Dipeptidyl peptidase 1</fullName>
        <ecNumber evidence="5">3.4.14.1</ecNumber>
    </recommendedName>
    <alternativeName>
        <fullName evidence="9">Cathepsin C</fullName>
    </alternativeName>
    <alternativeName>
        <fullName evidence="8">Cathepsin J</fullName>
    </alternativeName>
    <alternativeName>
        <fullName evidence="11">Dipeptidyl peptidase I</fullName>
    </alternativeName>
    <alternativeName>
        <fullName evidence="10">Dipeptidyl transferase</fullName>
    </alternativeName>
</protein>
<evidence type="ECO:0000256" key="13">
    <source>
        <dbReference type="SAM" id="Phobius"/>
    </source>
</evidence>
<dbReference type="InterPro" id="IPR000668">
    <property type="entry name" value="Peptidase_C1A_C"/>
</dbReference>
<dbReference type="PANTHER" id="PTHR12411">
    <property type="entry name" value="CYSTEINE PROTEASE FAMILY C1-RELATED"/>
    <property type="match status" value="1"/>
</dbReference>
<dbReference type="EMBL" id="PYSW02000022">
    <property type="protein sequence ID" value="KAG2382807.1"/>
    <property type="molecule type" value="Genomic_DNA"/>
</dbReference>
<feature type="domain" description="Peptidase C1A papain C-terminal" evidence="14">
    <location>
        <begin position="295"/>
        <end position="524"/>
    </location>
</feature>
<dbReference type="SMART" id="SM00645">
    <property type="entry name" value="Pept_C1"/>
    <property type="match status" value="1"/>
</dbReference>
<evidence type="ECO:0000256" key="12">
    <source>
        <dbReference type="ARBA" id="ARBA00045556"/>
    </source>
</evidence>
<dbReference type="EC" id="3.4.14.1" evidence="5"/>
<dbReference type="GeneID" id="68097229"/>
<dbReference type="PRINTS" id="PR00705">
    <property type="entry name" value="PAPAIN"/>
</dbReference>
<dbReference type="SUPFAM" id="SSF54001">
    <property type="entry name" value="Cysteine proteinases"/>
    <property type="match status" value="1"/>
</dbReference>
<dbReference type="AlphaFoldDB" id="A0AA88GR57"/>
<dbReference type="InterPro" id="IPR014882">
    <property type="entry name" value="CathepsinC_exc"/>
</dbReference>
<organism evidence="15 16">
    <name type="scientific">Naegleria lovaniensis</name>
    <name type="common">Amoeba</name>
    <dbReference type="NCBI Taxonomy" id="51637"/>
    <lineage>
        <taxon>Eukaryota</taxon>
        <taxon>Discoba</taxon>
        <taxon>Heterolobosea</taxon>
        <taxon>Tetramitia</taxon>
        <taxon>Eutetramitia</taxon>
        <taxon>Vahlkampfiidae</taxon>
        <taxon>Naegleria</taxon>
    </lineage>
</organism>
<evidence type="ECO:0000256" key="10">
    <source>
        <dbReference type="ARBA" id="ARBA00030778"/>
    </source>
</evidence>
<dbReference type="InterPro" id="IPR013128">
    <property type="entry name" value="Peptidase_C1A"/>
</dbReference>
<dbReference type="InterPro" id="IPR038765">
    <property type="entry name" value="Papain-like_cys_pep_sf"/>
</dbReference>
<keyword evidence="13" id="KW-0472">Membrane</keyword>
<evidence type="ECO:0000313" key="15">
    <source>
        <dbReference type="EMBL" id="KAG2382807.1"/>
    </source>
</evidence>
<comment type="subunit">
    <text evidence="4">Tetramer of heterotrimers consisting of exclusion domain, heavy- and light chains.</text>
</comment>
<comment type="function">
    <text evidence="12">Thiol protease. Has dipeptidylpeptidase activity. Active against a broad range of dipeptide substrates composed of both polar and hydrophobic amino acids. Proline cannot occupy the P1 position and arginine cannot occupy the P2 position of the substrate. Can act as both an exopeptidase and endopeptidase. Activates serine proteases such as elastase, cathepsin G and granzymes A and B.</text>
</comment>
<comment type="catalytic activity">
    <reaction evidence="1">
        <text>Release of an N-terminal dipeptide, Xaa-Yaa-|-Zaa-, except when Xaa is Arg or Lys, or Yaa or Zaa is Pro.</text>
        <dbReference type="EC" id="3.4.14.1"/>
    </reaction>
</comment>
<keyword evidence="7" id="KW-0868">Chloride</keyword>
<dbReference type="InterPro" id="IPR025661">
    <property type="entry name" value="Pept_asp_AS"/>
</dbReference>
<dbReference type="SUPFAM" id="SSF75001">
    <property type="entry name" value="Dipeptidyl peptidase I (cathepsin C), exclusion domain"/>
    <property type="match status" value="1"/>
</dbReference>
<evidence type="ECO:0000256" key="3">
    <source>
        <dbReference type="ARBA" id="ARBA00008455"/>
    </source>
</evidence>
<dbReference type="RefSeq" id="XP_044548486.1">
    <property type="nucleotide sequence ID" value="XM_044694450.1"/>
</dbReference>
<keyword evidence="13" id="KW-0812">Transmembrane</keyword>
<name>A0AA88GR57_NAELO</name>
<accession>A0AA88GR57</accession>
<dbReference type="PROSITE" id="PS00640">
    <property type="entry name" value="THIOL_PROTEASE_ASN"/>
    <property type="match status" value="1"/>
</dbReference>
<evidence type="ECO:0000256" key="2">
    <source>
        <dbReference type="ARBA" id="ARBA00001923"/>
    </source>
</evidence>
<dbReference type="Gene3D" id="2.40.128.80">
    <property type="entry name" value="Cathepsin C, exclusion domain"/>
    <property type="match status" value="1"/>
</dbReference>
<evidence type="ECO:0000256" key="5">
    <source>
        <dbReference type="ARBA" id="ARBA00012059"/>
    </source>
</evidence>